<keyword evidence="1" id="KW-0812">Transmembrane</keyword>
<organism evidence="2 3">
    <name type="scientific">Gossypium barbadense</name>
    <name type="common">Sea Island cotton</name>
    <name type="synonym">Hibiscus barbadensis</name>
    <dbReference type="NCBI Taxonomy" id="3634"/>
    <lineage>
        <taxon>Eukaryota</taxon>
        <taxon>Viridiplantae</taxon>
        <taxon>Streptophyta</taxon>
        <taxon>Embryophyta</taxon>
        <taxon>Tracheophyta</taxon>
        <taxon>Spermatophyta</taxon>
        <taxon>Magnoliopsida</taxon>
        <taxon>eudicotyledons</taxon>
        <taxon>Gunneridae</taxon>
        <taxon>Pentapetalae</taxon>
        <taxon>rosids</taxon>
        <taxon>malvids</taxon>
        <taxon>Malvales</taxon>
        <taxon>Malvaceae</taxon>
        <taxon>Malvoideae</taxon>
        <taxon>Gossypium</taxon>
    </lineage>
</organism>
<dbReference type="OrthoDB" id="1696206at2759"/>
<accession>A0A2P5YAT4</accession>
<evidence type="ECO:0000313" key="3">
    <source>
        <dbReference type="Proteomes" id="UP000239757"/>
    </source>
</evidence>
<feature type="transmembrane region" description="Helical" evidence="1">
    <location>
        <begin position="34"/>
        <end position="54"/>
    </location>
</feature>
<sequence>MGQSLQEPNISIPEPQDGVWRPEHFTSLCLFKHMTALLVVVLIGASMVIGDGVLTPAISGSLLNAQGNRMGTVPEPKGIKRTTAVEAEKLKLISEGCNPKADHVEGYIELFAKPKIYFATALALWGTDFYVKVEDDVHVNIGCMKSGPVLSQKRVRCNEPEYWQFGQWNDTQKNADMAYRRLWEKCR</sequence>
<dbReference type="Proteomes" id="UP000239757">
    <property type="component" value="Unassembled WGS sequence"/>
</dbReference>
<dbReference type="EMBL" id="KZ663441">
    <property type="protein sequence ID" value="PPS12732.1"/>
    <property type="molecule type" value="Genomic_DNA"/>
</dbReference>
<dbReference type="UniPathway" id="UPA00378"/>
<dbReference type="AlphaFoldDB" id="A0A2P5YAT4"/>
<gene>
    <name evidence="2" type="ORF">GOBAR_AA07911</name>
</gene>
<reference evidence="2 3" key="1">
    <citation type="submission" date="2015-01" db="EMBL/GenBank/DDBJ databases">
        <title>Genome of allotetraploid Gossypium barbadense reveals genomic plasticity and fiber elongation in cotton evolution.</title>
        <authorList>
            <person name="Chen X."/>
            <person name="Liu X."/>
            <person name="Zhao B."/>
            <person name="Zheng H."/>
            <person name="Hu Y."/>
            <person name="Lu G."/>
            <person name="Yang C."/>
            <person name="Chen J."/>
            <person name="Shan C."/>
            <person name="Zhang L."/>
            <person name="Zhou Y."/>
            <person name="Wang L."/>
            <person name="Guo W."/>
            <person name="Bai Y."/>
            <person name="Ruan J."/>
            <person name="Shangguan X."/>
            <person name="Mao Y."/>
            <person name="Jiang J."/>
            <person name="Zhu Y."/>
            <person name="Lei J."/>
            <person name="Kang H."/>
            <person name="Chen S."/>
            <person name="He X."/>
            <person name="Wang R."/>
            <person name="Wang Y."/>
            <person name="Chen J."/>
            <person name="Wang L."/>
            <person name="Yu S."/>
            <person name="Wang B."/>
            <person name="Wei J."/>
            <person name="Song S."/>
            <person name="Lu X."/>
            <person name="Gao Z."/>
            <person name="Gu W."/>
            <person name="Deng X."/>
            <person name="Ma D."/>
            <person name="Wang S."/>
            <person name="Liang W."/>
            <person name="Fang L."/>
            <person name="Cai C."/>
            <person name="Zhu X."/>
            <person name="Zhou B."/>
            <person name="Zhang Y."/>
            <person name="Chen Z."/>
            <person name="Xu S."/>
            <person name="Zhu R."/>
            <person name="Wang S."/>
            <person name="Zhang T."/>
            <person name="Zhao G."/>
        </authorList>
    </citation>
    <scope>NUCLEOTIDE SEQUENCE [LARGE SCALE GENOMIC DNA]</scope>
    <source>
        <strain evidence="3">cv. Xinhai21</strain>
        <tissue evidence="2">Leaf</tissue>
    </source>
</reference>
<keyword evidence="1" id="KW-1133">Transmembrane helix</keyword>
<proteinExistence type="predicted"/>
<protein>
    <submittedName>
        <fullName evidence="2">Uncharacterized protein</fullName>
    </submittedName>
</protein>
<name>A0A2P5YAT4_GOSBA</name>
<keyword evidence="1" id="KW-0472">Membrane</keyword>
<evidence type="ECO:0000313" key="2">
    <source>
        <dbReference type="EMBL" id="PPS12732.1"/>
    </source>
</evidence>
<evidence type="ECO:0000256" key="1">
    <source>
        <dbReference type="SAM" id="Phobius"/>
    </source>
</evidence>